<evidence type="ECO:0000256" key="1">
    <source>
        <dbReference type="SAM" id="Phobius"/>
    </source>
</evidence>
<keyword evidence="1" id="KW-0472">Membrane</keyword>
<organism evidence="2 3">
    <name type="scientific">Mycoplasmopsis citelli</name>
    <dbReference type="NCBI Taxonomy" id="171281"/>
    <lineage>
        <taxon>Bacteria</taxon>
        <taxon>Bacillati</taxon>
        <taxon>Mycoplasmatota</taxon>
        <taxon>Mycoplasmoidales</taxon>
        <taxon>Metamycoplasmataceae</taxon>
        <taxon>Mycoplasmopsis</taxon>
    </lineage>
</organism>
<dbReference type="EMBL" id="LR215036">
    <property type="protein sequence ID" value="VEU74776.1"/>
    <property type="molecule type" value="Genomic_DNA"/>
</dbReference>
<accession>A0A449B2H0</accession>
<dbReference type="Proteomes" id="UP000290985">
    <property type="component" value="Chromosome"/>
</dbReference>
<evidence type="ECO:0000313" key="2">
    <source>
        <dbReference type="EMBL" id="VEU74776.1"/>
    </source>
</evidence>
<dbReference type="OrthoDB" id="399000at2"/>
<feature type="transmembrane region" description="Helical" evidence="1">
    <location>
        <begin position="84"/>
        <end position="107"/>
    </location>
</feature>
<feature type="transmembrane region" description="Helical" evidence="1">
    <location>
        <begin position="37"/>
        <end position="58"/>
    </location>
</feature>
<dbReference type="AlphaFoldDB" id="A0A449B2H0"/>
<sequence>MKNHKYRAKVYKVPFKTKMRFLFLGKRPLERKYAPKIIEYLFIVFANFMIFVSLLLLLNSLSKYNFDLSNKKNLEGFLNSLKTYSATLVIIATFFSWLIIIFMLMHLAYIYSKTETAKVINILCIISSLLFLLPLSIIFAIWGYNKNEIVFE</sequence>
<keyword evidence="1" id="KW-0812">Transmembrane</keyword>
<dbReference type="KEGG" id="mcit:NCTC10181_00638"/>
<keyword evidence="1" id="KW-1133">Transmembrane helix</keyword>
<protein>
    <submittedName>
        <fullName evidence="2">Uncharacterized protein</fullName>
    </submittedName>
</protein>
<name>A0A449B2H0_9BACT</name>
<proteinExistence type="predicted"/>
<evidence type="ECO:0000313" key="3">
    <source>
        <dbReference type="Proteomes" id="UP000290985"/>
    </source>
</evidence>
<reference evidence="2 3" key="1">
    <citation type="submission" date="2019-01" db="EMBL/GenBank/DDBJ databases">
        <authorList>
            <consortium name="Pathogen Informatics"/>
        </authorList>
    </citation>
    <scope>NUCLEOTIDE SEQUENCE [LARGE SCALE GENOMIC DNA]</scope>
    <source>
        <strain evidence="2 3">NCTC10181</strain>
    </source>
</reference>
<gene>
    <name evidence="2" type="ORF">NCTC10181_00638</name>
</gene>
<feature type="transmembrane region" description="Helical" evidence="1">
    <location>
        <begin position="119"/>
        <end position="144"/>
    </location>
</feature>
<keyword evidence="3" id="KW-1185">Reference proteome</keyword>